<evidence type="ECO:0000256" key="2">
    <source>
        <dbReference type="PROSITE-ProRule" id="PRU00591"/>
    </source>
</evidence>
<keyword evidence="1" id="KW-0677">Repeat</keyword>
<dbReference type="Pfam" id="PF19127">
    <property type="entry name" value="Choline_bind_3"/>
    <property type="match status" value="2"/>
</dbReference>
<dbReference type="Gene3D" id="2.10.270.10">
    <property type="entry name" value="Cholin Binding"/>
    <property type="match status" value="4"/>
</dbReference>
<keyword evidence="3" id="KW-0732">Signal</keyword>
<keyword evidence="5" id="KW-1185">Reference proteome</keyword>
<sequence>MKLKGKIISSFILVLLFFTTSTSYIKADNSLDYNKLTQDGWFKYDDEYWMFKKEDGMPAIGWLNYKNHWYYFNGNGGLVYNTARTIGSKLYYFNSDGTMSTKIGFYEHRYFNGDGTIKSGWFKYNNKWYHANQDSGYLNENGAYYINYKWYYFNKDFTMTTNKGWIHHKEVNPYSNKSFSTWYFSKGDGTIATDWYKTGDRWYYFGATKDSHNLNSLEMYTGFKYIDGKLYYFYDNGWMCYKTGWIQNDDGKWYYLNGDGTVKTGWLKTGGRWYYFGEENDPSKQNSLEMYTGFRFVDEKLYYFYDNGWMCYKTGWIQNDDGWHYLNGDGTVRTGWLKNDNKWYYFDGHGNMLCDTKCKVDNKLQSFDKSGVWIG</sequence>
<feature type="chain" id="PRO_5016712321" description="Cell wall-binding protein" evidence="3">
    <location>
        <begin position="28"/>
        <end position="375"/>
    </location>
</feature>
<evidence type="ECO:0000313" key="5">
    <source>
        <dbReference type="Proteomes" id="UP000243494"/>
    </source>
</evidence>
<evidence type="ECO:0008006" key="6">
    <source>
        <dbReference type="Google" id="ProtNLM"/>
    </source>
</evidence>
<feature type="repeat" description="Cell wall-binding" evidence="2">
    <location>
        <begin position="313"/>
        <end position="332"/>
    </location>
</feature>
<protein>
    <recommendedName>
        <fullName evidence="6">Cell wall-binding protein</fullName>
    </recommendedName>
</protein>
<dbReference type="Pfam" id="PF01473">
    <property type="entry name" value="Choline_bind_1"/>
    <property type="match status" value="5"/>
</dbReference>
<accession>A0A371IR00</accession>
<proteinExistence type="predicted"/>
<feature type="repeat" description="Cell wall-binding" evidence="2">
    <location>
        <begin position="242"/>
        <end position="262"/>
    </location>
</feature>
<feature type="repeat" description="Cell wall-binding" evidence="2">
    <location>
        <begin position="59"/>
        <end position="78"/>
    </location>
</feature>
<organism evidence="4 5">
    <name type="scientific">Romboutsia maritimum</name>
    <dbReference type="NCBI Taxonomy" id="2020948"/>
    <lineage>
        <taxon>Bacteria</taxon>
        <taxon>Bacillati</taxon>
        <taxon>Bacillota</taxon>
        <taxon>Clostridia</taxon>
        <taxon>Peptostreptococcales</taxon>
        <taxon>Peptostreptococcaceae</taxon>
        <taxon>Romboutsia</taxon>
    </lineage>
</organism>
<evidence type="ECO:0000256" key="1">
    <source>
        <dbReference type="ARBA" id="ARBA00022737"/>
    </source>
</evidence>
<gene>
    <name evidence="4" type="ORF">CHF27_010855</name>
</gene>
<dbReference type="OrthoDB" id="9800780at2"/>
<feature type="repeat" description="Cell wall-binding" evidence="2">
    <location>
        <begin position="220"/>
        <end position="239"/>
    </location>
</feature>
<dbReference type="SUPFAM" id="SSF69360">
    <property type="entry name" value="Cell wall binding repeat"/>
    <property type="match status" value="2"/>
</dbReference>
<comment type="caution">
    <text evidence="4">The sequence shown here is derived from an EMBL/GenBank/DDBJ whole genome shotgun (WGS) entry which is preliminary data.</text>
</comment>
<reference evidence="4 5" key="1">
    <citation type="journal article" date="2017" name="Genome Announc.">
        <title>Draft Genome Sequence of Romboutsia maritimum sp. nov. Strain CCRI-22766(T), Isolated from Coastal Estuarine Mud.</title>
        <authorList>
            <person name="Maheux A.F."/>
            <person name="Boudreau D.K."/>
            <person name="Berube E."/>
            <person name="Boissinot M."/>
            <person name="Raymond F."/>
            <person name="Brodeur S."/>
            <person name="Corbeil J."/>
            <person name="Brightwell G."/>
            <person name="Broda D."/>
            <person name="Omar R.F."/>
            <person name="Bergeron M.G."/>
        </authorList>
    </citation>
    <scope>NUCLEOTIDE SEQUENCE [LARGE SCALE GENOMIC DNA]</scope>
    <source>
        <strain evidence="4 5">CCRI-22766</strain>
    </source>
</reference>
<dbReference type="Proteomes" id="UP000243494">
    <property type="component" value="Unassembled WGS sequence"/>
</dbReference>
<dbReference type="EMBL" id="NOJZ02000023">
    <property type="protein sequence ID" value="RDY22910.1"/>
    <property type="molecule type" value="Genomic_DNA"/>
</dbReference>
<feature type="repeat" description="Cell wall-binding" evidence="2">
    <location>
        <begin position="333"/>
        <end position="352"/>
    </location>
</feature>
<name>A0A371IR00_9FIRM</name>
<dbReference type="AlphaFoldDB" id="A0A371IR00"/>
<feature type="signal peptide" evidence="3">
    <location>
        <begin position="1"/>
        <end position="27"/>
    </location>
</feature>
<dbReference type="InterPro" id="IPR018337">
    <property type="entry name" value="Cell_wall/Cho-bd_repeat"/>
</dbReference>
<evidence type="ECO:0000256" key="3">
    <source>
        <dbReference type="SAM" id="SignalP"/>
    </source>
</evidence>
<feature type="repeat" description="Cell wall-binding" evidence="2">
    <location>
        <begin position="140"/>
        <end position="159"/>
    </location>
</feature>
<dbReference type="PROSITE" id="PS51170">
    <property type="entry name" value="CW"/>
    <property type="match status" value="6"/>
</dbReference>
<dbReference type="RefSeq" id="WP_095405309.1">
    <property type="nucleotide sequence ID" value="NZ_NOJZ02000023.1"/>
</dbReference>
<evidence type="ECO:0000313" key="4">
    <source>
        <dbReference type="EMBL" id="RDY22910.1"/>
    </source>
</evidence>